<accession>A0A026WHC4</accession>
<sequence length="82" mass="9757">MEHKKDINKRSGSPSVISVHRFDFNHDFQWDGVWIIDKEDSYRKRLISEIVNIKKQAMPLNLQSDTQTLPTEYFPFLNLFSD</sequence>
<evidence type="ECO:0000313" key="1">
    <source>
        <dbReference type="EMBL" id="EZA54474.1"/>
    </source>
</evidence>
<dbReference type="Proteomes" id="UP000053097">
    <property type="component" value="Unassembled WGS sequence"/>
</dbReference>
<evidence type="ECO:0000313" key="2">
    <source>
        <dbReference type="Proteomes" id="UP000053097"/>
    </source>
</evidence>
<dbReference type="OMA" id="TEYFPFL"/>
<dbReference type="EMBL" id="KK107248">
    <property type="protein sequence ID" value="EZA54474.1"/>
    <property type="molecule type" value="Genomic_DNA"/>
</dbReference>
<reference evidence="1 2" key="1">
    <citation type="journal article" date="2014" name="Curr. Biol.">
        <title>The genome of the clonal raider ant Cerapachys biroi.</title>
        <authorList>
            <person name="Oxley P.R."/>
            <person name="Ji L."/>
            <person name="Fetter-Pruneda I."/>
            <person name="McKenzie S.K."/>
            <person name="Li C."/>
            <person name="Hu H."/>
            <person name="Zhang G."/>
            <person name="Kronauer D.J."/>
        </authorList>
    </citation>
    <scope>NUCLEOTIDE SEQUENCE [LARGE SCALE GENOMIC DNA]</scope>
</reference>
<protein>
    <submittedName>
        <fullName evidence="1">Uncharacterized protein</fullName>
    </submittedName>
</protein>
<proteinExistence type="predicted"/>
<keyword evidence="2" id="KW-1185">Reference proteome</keyword>
<organism evidence="1 2">
    <name type="scientific">Ooceraea biroi</name>
    <name type="common">Clonal raider ant</name>
    <name type="synonym">Cerapachys biroi</name>
    <dbReference type="NCBI Taxonomy" id="2015173"/>
    <lineage>
        <taxon>Eukaryota</taxon>
        <taxon>Metazoa</taxon>
        <taxon>Ecdysozoa</taxon>
        <taxon>Arthropoda</taxon>
        <taxon>Hexapoda</taxon>
        <taxon>Insecta</taxon>
        <taxon>Pterygota</taxon>
        <taxon>Neoptera</taxon>
        <taxon>Endopterygota</taxon>
        <taxon>Hymenoptera</taxon>
        <taxon>Apocrita</taxon>
        <taxon>Aculeata</taxon>
        <taxon>Formicoidea</taxon>
        <taxon>Formicidae</taxon>
        <taxon>Dorylinae</taxon>
        <taxon>Ooceraea</taxon>
    </lineage>
</organism>
<dbReference type="AlphaFoldDB" id="A0A026WHC4"/>
<gene>
    <name evidence="1" type="ORF">X777_05832</name>
</gene>
<name>A0A026WHC4_OOCBI</name>